<feature type="transmembrane region" description="Helical" evidence="1">
    <location>
        <begin position="60"/>
        <end position="81"/>
    </location>
</feature>
<reference evidence="3" key="2">
    <citation type="submission" date="2020-09" db="EMBL/GenBank/DDBJ databases">
        <authorList>
            <person name="Sun Q."/>
            <person name="Zhou Y."/>
        </authorList>
    </citation>
    <scope>NUCLEOTIDE SEQUENCE</scope>
    <source>
        <strain evidence="3">CGMCC 1.12827</strain>
    </source>
</reference>
<dbReference type="Pfam" id="PF03372">
    <property type="entry name" value="Exo_endo_phos"/>
    <property type="match status" value="1"/>
</dbReference>
<dbReference type="SUPFAM" id="SSF56219">
    <property type="entry name" value="DNase I-like"/>
    <property type="match status" value="1"/>
</dbReference>
<keyword evidence="4" id="KW-1185">Reference proteome</keyword>
<organism evidence="3 4">
    <name type="scientific">Gordonia jinhuaensis</name>
    <dbReference type="NCBI Taxonomy" id="1517702"/>
    <lineage>
        <taxon>Bacteria</taxon>
        <taxon>Bacillati</taxon>
        <taxon>Actinomycetota</taxon>
        <taxon>Actinomycetes</taxon>
        <taxon>Mycobacteriales</taxon>
        <taxon>Gordoniaceae</taxon>
        <taxon>Gordonia</taxon>
    </lineage>
</organism>
<protein>
    <recommendedName>
        <fullName evidence="2">Endonuclease/exonuclease/phosphatase domain-containing protein</fullName>
    </recommendedName>
</protein>
<dbReference type="GO" id="GO:0003824">
    <property type="term" value="F:catalytic activity"/>
    <property type="evidence" value="ECO:0007669"/>
    <property type="project" value="InterPro"/>
</dbReference>
<evidence type="ECO:0000256" key="1">
    <source>
        <dbReference type="SAM" id="Phobius"/>
    </source>
</evidence>
<dbReference type="AlphaFoldDB" id="A0A916SXE3"/>
<feature type="domain" description="Endonuclease/exonuclease/phosphatase" evidence="2">
    <location>
        <begin position="96"/>
        <end position="300"/>
    </location>
</feature>
<evidence type="ECO:0000259" key="2">
    <source>
        <dbReference type="Pfam" id="PF03372"/>
    </source>
</evidence>
<evidence type="ECO:0000313" key="3">
    <source>
        <dbReference type="EMBL" id="GGB18615.1"/>
    </source>
</evidence>
<dbReference type="InterPro" id="IPR036691">
    <property type="entry name" value="Endo/exonu/phosph_ase_sf"/>
</dbReference>
<evidence type="ECO:0000313" key="4">
    <source>
        <dbReference type="Proteomes" id="UP000621454"/>
    </source>
</evidence>
<proteinExistence type="predicted"/>
<accession>A0A916SXE3</accession>
<keyword evidence="1" id="KW-0812">Transmembrane</keyword>
<feature type="transmembrane region" description="Helical" evidence="1">
    <location>
        <begin position="33"/>
        <end position="54"/>
    </location>
</feature>
<feature type="transmembrane region" description="Helical" evidence="1">
    <location>
        <begin position="6"/>
        <end position="26"/>
    </location>
</feature>
<dbReference type="InterPro" id="IPR005135">
    <property type="entry name" value="Endo/exonuclease/phosphatase"/>
</dbReference>
<dbReference type="EMBL" id="BMGC01000002">
    <property type="protein sequence ID" value="GGB18615.1"/>
    <property type="molecule type" value="Genomic_DNA"/>
</dbReference>
<reference evidence="3" key="1">
    <citation type="journal article" date="2014" name="Int. J. Syst. Evol. Microbiol.">
        <title>Complete genome sequence of Corynebacterium casei LMG S-19264T (=DSM 44701T), isolated from a smear-ripened cheese.</title>
        <authorList>
            <consortium name="US DOE Joint Genome Institute (JGI-PGF)"/>
            <person name="Walter F."/>
            <person name="Albersmeier A."/>
            <person name="Kalinowski J."/>
            <person name="Ruckert C."/>
        </authorList>
    </citation>
    <scope>NUCLEOTIDE SEQUENCE</scope>
    <source>
        <strain evidence="3">CGMCC 1.12827</strain>
    </source>
</reference>
<keyword evidence="1" id="KW-1133">Transmembrane helix</keyword>
<dbReference type="Proteomes" id="UP000621454">
    <property type="component" value="Unassembled WGS sequence"/>
</dbReference>
<gene>
    <name evidence="3" type="ORF">GCM10011489_03420</name>
</gene>
<sequence>MLWFLVVALGWAMLAVTAVAVWLHWYPSHGQNAVAATSFVPWAIIAAVLGVVALSLTRRWITLGLTVIAAVALVWTQIPLWHADAAAHGRRLVVVQSNIRLGQGDVTTLVKRVRDENADLLTVEELTPQALSRLHAAGISAELGYEYTAADSGGRGAGVFSRTALRDGVLLDGHTLNNVRAVTAVPGVGDVTIYAVHLLAPWPDPPSRWTGELAAMRADWMSRSGPVLASGDYNSTYDHKQFRDLLTGGFADAAVQSGSGFLPTFPRDRVYPPLIGIDHVVSRGFVADSVRSFDVPGSDHRGIVVTLRAS</sequence>
<keyword evidence="1" id="KW-0472">Membrane</keyword>
<dbReference type="Gene3D" id="3.60.10.10">
    <property type="entry name" value="Endonuclease/exonuclease/phosphatase"/>
    <property type="match status" value="1"/>
</dbReference>
<name>A0A916SXE3_9ACTN</name>
<comment type="caution">
    <text evidence="3">The sequence shown here is derived from an EMBL/GenBank/DDBJ whole genome shotgun (WGS) entry which is preliminary data.</text>
</comment>